<comment type="subcellular location">
    <subcellularLocation>
        <location evidence="1">Membrane</location>
        <topology evidence="1">Multi-pass membrane protein</topology>
    </subcellularLocation>
</comment>
<feature type="transmembrane region" description="Helical" evidence="6">
    <location>
        <begin position="528"/>
        <end position="549"/>
    </location>
</feature>
<evidence type="ECO:0000256" key="4">
    <source>
        <dbReference type="ARBA" id="ARBA00023136"/>
    </source>
</evidence>
<evidence type="ECO:0000256" key="6">
    <source>
        <dbReference type="SAM" id="Phobius"/>
    </source>
</evidence>
<dbReference type="Pfam" id="PF00002">
    <property type="entry name" value="7tm_2"/>
    <property type="match status" value="1"/>
</dbReference>
<dbReference type="Gene3D" id="1.20.1070.10">
    <property type="entry name" value="Rhodopsin 7-helix transmembrane proteins"/>
    <property type="match status" value="1"/>
</dbReference>
<dbReference type="CDD" id="cd15039">
    <property type="entry name" value="7tmB3_Methuselah-like"/>
    <property type="match status" value="1"/>
</dbReference>
<reference evidence="8 9" key="1">
    <citation type="submission" date="2024-08" db="EMBL/GenBank/DDBJ databases">
        <authorList>
            <person name="Cucini C."/>
            <person name="Frati F."/>
        </authorList>
    </citation>
    <scope>NUCLEOTIDE SEQUENCE [LARGE SCALE GENOMIC DNA]</scope>
</reference>
<organism evidence="8 9">
    <name type="scientific">Orchesella dallaii</name>
    <dbReference type="NCBI Taxonomy" id="48710"/>
    <lineage>
        <taxon>Eukaryota</taxon>
        <taxon>Metazoa</taxon>
        <taxon>Ecdysozoa</taxon>
        <taxon>Arthropoda</taxon>
        <taxon>Hexapoda</taxon>
        <taxon>Collembola</taxon>
        <taxon>Entomobryomorpha</taxon>
        <taxon>Entomobryoidea</taxon>
        <taxon>Orchesellidae</taxon>
        <taxon>Orchesellinae</taxon>
        <taxon>Orchesella</taxon>
    </lineage>
</organism>
<feature type="transmembrane region" description="Helical" evidence="6">
    <location>
        <begin position="658"/>
        <end position="682"/>
    </location>
</feature>
<feature type="transmembrane region" description="Helical" evidence="6">
    <location>
        <begin position="413"/>
        <end position="435"/>
    </location>
</feature>
<feature type="domain" description="G-protein coupled receptors family 2 profile 2" evidence="7">
    <location>
        <begin position="411"/>
        <end position="684"/>
    </location>
</feature>
<keyword evidence="3 6" id="KW-1133">Transmembrane helix</keyword>
<comment type="caution">
    <text evidence="8">The sequence shown here is derived from an EMBL/GenBank/DDBJ whole genome shotgun (WGS) entry which is preliminary data.</text>
</comment>
<evidence type="ECO:0000256" key="1">
    <source>
        <dbReference type="ARBA" id="ARBA00004141"/>
    </source>
</evidence>
<gene>
    <name evidence="8" type="ORF">ODALV1_LOCUS6869</name>
</gene>
<evidence type="ECO:0000256" key="3">
    <source>
        <dbReference type="ARBA" id="ARBA00022989"/>
    </source>
</evidence>
<dbReference type="PANTHER" id="PTHR46953">
    <property type="entry name" value="G-PROTEIN COUPLED RECEPTOR MTH-LIKE 1-RELATED"/>
    <property type="match status" value="1"/>
</dbReference>
<evidence type="ECO:0000313" key="9">
    <source>
        <dbReference type="Proteomes" id="UP001642540"/>
    </source>
</evidence>
<evidence type="ECO:0000313" key="8">
    <source>
        <dbReference type="EMBL" id="CAL8087847.1"/>
    </source>
</evidence>
<accession>A0ABP1Q3B9</accession>
<dbReference type="PANTHER" id="PTHR46953:SF1">
    <property type="entry name" value="G-PROTEIN COUPLED RECEPTOR MTH-LIKE 1-RELATED"/>
    <property type="match status" value="1"/>
</dbReference>
<dbReference type="Proteomes" id="UP001642540">
    <property type="component" value="Unassembled WGS sequence"/>
</dbReference>
<name>A0ABP1Q3B9_9HEXA</name>
<feature type="transmembrane region" description="Helical" evidence="6">
    <location>
        <begin position="447"/>
        <end position="467"/>
    </location>
</feature>
<feature type="transmembrane region" description="Helical" evidence="6">
    <location>
        <begin position="487"/>
        <end position="507"/>
    </location>
</feature>
<evidence type="ECO:0000256" key="2">
    <source>
        <dbReference type="ARBA" id="ARBA00022692"/>
    </source>
</evidence>
<feature type="transmembrane region" description="Helical" evidence="6">
    <location>
        <begin position="630"/>
        <end position="652"/>
    </location>
</feature>
<keyword evidence="9" id="KW-1185">Reference proteome</keyword>
<dbReference type="InterPro" id="IPR000832">
    <property type="entry name" value="GPCR_2_secretin-like"/>
</dbReference>
<feature type="region of interest" description="Disordered" evidence="5">
    <location>
        <begin position="735"/>
        <end position="759"/>
    </location>
</feature>
<dbReference type="EMBL" id="CAXLJM020000022">
    <property type="protein sequence ID" value="CAL8087847.1"/>
    <property type="molecule type" value="Genomic_DNA"/>
</dbReference>
<feature type="transmembrane region" description="Helical" evidence="6">
    <location>
        <begin position="587"/>
        <end position="609"/>
    </location>
</feature>
<dbReference type="PROSITE" id="PS50261">
    <property type="entry name" value="G_PROTEIN_RECEP_F2_4"/>
    <property type="match status" value="1"/>
</dbReference>
<dbReference type="InterPro" id="IPR052808">
    <property type="entry name" value="GPCR_Mth-like"/>
</dbReference>
<dbReference type="InterPro" id="IPR017981">
    <property type="entry name" value="GPCR_2-like_7TM"/>
</dbReference>
<keyword evidence="4 6" id="KW-0472">Membrane</keyword>
<evidence type="ECO:0000256" key="5">
    <source>
        <dbReference type="SAM" id="MobiDB-lite"/>
    </source>
</evidence>
<keyword evidence="2 6" id="KW-0812">Transmembrane</keyword>
<proteinExistence type="predicted"/>
<sequence>MLIDIVSRLVLFLNLFNSDQQHENSSSSDSTSPGIFPNKLSSLPFPFEDLFNDTVIIENPYLGEDYDDGSYSHELITLPICCDFQPAAPAGDGDDNNNGKGASIIATDPFCPSGSDDWQKNNEHKGKIYPQPLWYPAPHLFPSENRSHYRFQVRKPSCASPLKEVKLSTDEFEVASQGRFLRNGYFGYNNDEFYSPHEYCISGLTGEFVQVMICDSSSSSPCSWGEKGSQECIQKIQKCCNPDEIYSFSRRQCIKSKGALFSPIFYHDLSHQLSDSEQRAVHPHYHIAFPRSFKYRCMFNKTLILPAGAEFAQHLTNFTNKKYYSAHFKIRSDGRIMFRKDGKAKVVVPEGLPIYLQENSRKCYTLAPTSHYCIDGAAEYGSPNPFNNDEGEIFLVTCPEYLFDPPKIGPLSFVYGNVMITSSLFALLTVLVYAVLKDKHNIHGWTIASYAFSMFLMYIFLALAHLIRYYGSDDVLKTAGCVTVGIASHLFSMSSFLWLTLMNWDIWWTFRKFRPSTRKRGGKEVKHFLTYSSFGWGIPLLITGISSFLHFKYEEASEDDCAVVGVPLPAYGRESCEIKQLSLGVYLYFPAAALLLCNLLFFIVTTYRLCRHSQQTQLATKNLERHHQSVQLFAKLFFVMGVTRVFEVISWAESGPTLTWYWAVFDIFNVLQAVAIFIIYVCKRDVLLSLKKLFFNFYYGQEGHSGTGTGGRERRTVSAAYKDVSVAAPLLITGSSSASPETGKLHRTSVKRNETQHQT</sequence>
<protein>
    <recommendedName>
        <fullName evidence="7">G-protein coupled receptors family 2 profile 2 domain-containing protein</fullName>
    </recommendedName>
</protein>
<evidence type="ECO:0000259" key="7">
    <source>
        <dbReference type="PROSITE" id="PS50261"/>
    </source>
</evidence>
<dbReference type="SUPFAM" id="SSF81321">
    <property type="entry name" value="Family A G protein-coupled receptor-like"/>
    <property type="match status" value="1"/>
</dbReference>